<accession>A0A848NTB9</accession>
<protein>
    <submittedName>
        <fullName evidence="1">Peroxidase</fullName>
    </submittedName>
</protein>
<reference evidence="1 2" key="1">
    <citation type="submission" date="2020-04" db="EMBL/GenBank/DDBJ databases">
        <title>Achromobacter ruhlandii genome sequencing and assembly.</title>
        <authorList>
            <person name="Martins R.C.R."/>
            <person name="Perdigao-Neto L.V."/>
            <person name="Levin A.S.S."/>
            <person name="Costa S.F."/>
        </authorList>
    </citation>
    <scope>NUCLEOTIDE SEQUENCE [LARGE SCALE GENOMIC DNA]</scope>
    <source>
        <strain evidence="1 2">9035ralo</strain>
    </source>
</reference>
<gene>
    <name evidence="1" type="ORF">HGQ98_30995</name>
</gene>
<name>A0A848NTB9_9BURK</name>
<dbReference type="EMBL" id="JABBZE010000812">
    <property type="protein sequence ID" value="NMU93723.1"/>
    <property type="molecule type" value="Genomic_DNA"/>
</dbReference>
<keyword evidence="1" id="KW-0560">Oxidoreductase</keyword>
<keyword evidence="1" id="KW-0575">Peroxidase</keyword>
<dbReference type="GO" id="GO:0004601">
    <property type="term" value="F:peroxidase activity"/>
    <property type="evidence" value="ECO:0007669"/>
    <property type="project" value="UniProtKB-KW"/>
</dbReference>
<comment type="caution">
    <text evidence="1">The sequence shown here is derived from an EMBL/GenBank/DDBJ whole genome shotgun (WGS) entry which is preliminary data.</text>
</comment>
<sequence length="54" mass="5865">MSEKPVEPQAVLRPNARYAIFIVATLNPGADNADAVRAWCEDVATRVRPVGTRA</sequence>
<evidence type="ECO:0000313" key="1">
    <source>
        <dbReference type="EMBL" id="NMU93723.1"/>
    </source>
</evidence>
<organism evidence="1 2">
    <name type="scientific">Achromobacter ruhlandii</name>
    <dbReference type="NCBI Taxonomy" id="72557"/>
    <lineage>
        <taxon>Bacteria</taxon>
        <taxon>Pseudomonadati</taxon>
        <taxon>Pseudomonadota</taxon>
        <taxon>Betaproteobacteria</taxon>
        <taxon>Burkholderiales</taxon>
        <taxon>Alcaligenaceae</taxon>
        <taxon>Achromobacter</taxon>
    </lineage>
</organism>
<dbReference type="Proteomes" id="UP000542405">
    <property type="component" value="Unassembled WGS sequence"/>
</dbReference>
<proteinExistence type="predicted"/>
<evidence type="ECO:0000313" key="2">
    <source>
        <dbReference type="Proteomes" id="UP000542405"/>
    </source>
</evidence>
<dbReference type="AlphaFoldDB" id="A0A848NTB9"/>
<feature type="non-terminal residue" evidence="1">
    <location>
        <position position="54"/>
    </location>
</feature>